<dbReference type="InterPro" id="IPR036913">
    <property type="entry name" value="YegP-like_sf"/>
</dbReference>
<dbReference type="EMBL" id="LBIC01000004">
    <property type="protein sequence ID" value="KKW92228.1"/>
    <property type="molecule type" value="Genomic_DNA"/>
</dbReference>
<dbReference type="Gene3D" id="3.30.160.160">
    <property type="entry name" value="YegP-like"/>
    <property type="match status" value="1"/>
</dbReference>
<evidence type="ECO:0000259" key="2">
    <source>
        <dbReference type="Pfam" id="PF07411"/>
    </source>
</evidence>
<dbReference type="SUPFAM" id="SSF160113">
    <property type="entry name" value="YegP-like"/>
    <property type="match status" value="1"/>
</dbReference>
<evidence type="ECO:0000256" key="1">
    <source>
        <dbReference type="SAM" id="MobiDB-lite"/>
    </source>
</evidence>
<feature type="region of interest" description="Disordered" evidence="1">
    <location>
        <begin position="1"/>
        <end position="24"/>
    </location>
</feature>
<sequence>MANQQSPPGHASSARNDAGLSGSVPWRSIPLWVSNDRAEPYFEIYRVTPAHMLANRAGHEDWRWRFCTADGHVRASSGSYANARDCRNAIDALRRTAGGARVRQIGDS</sequence>
<accession>A0A0M3AQP8</accession>
<dbReference type="PATRIC" id="fig|56193.3.peg.2040"/>
<feature type="domain" description="DUF1508" evidence="2">
    <location>
        <begin position="61"/>
        <end position="102"/>
    </location>
</feature>
<evidence type="ECO:0000313" key="4">
    <source>
        <dbReference type="Proteomes" id="UP000033874"/>
    </source>
</evidence>
<dbReference type="Pfam" id="PF07411">
    <property type="entry name" value="DUF1508"/>
    <property type="match status" value="1"/>
</dbReference>
<reference evidence="3 4" key="1">
    <citation type="submission" date="2015-04" db="EMBL/GenBank/DDBJ databases">
        <title>Genome sequence of aromatic hydrocarbons-degrading Sphingobium chungbukense DJ77.</title>
        <authorList>
            <person name="Kim Y.-C."/>
            <person name="Chae J.-C."/>
        </authorList>
    </citation>
    <scope>NUCLEOTIDE SEQUENCE [LARGE SCALE GENOMIC DNA]</scope>
    <source>
        <strain evidence="3 4">DJ77</strain>
    </source>
</reference>
<dbReference type="Proteomes" id="UP000033874">
    <property type="component" value="Unassembled WGS sequence"/>
</dbReference>
<keyword evidence="4" id="KW-1185">Reference proteome</keyword>
<dbReference type="RefSeq" id="WP_046763432.1">
    <property type="nucleotide sequence ID" value="NZ_LBIC01000004.1"/>
</dbReference>
<gene>
    <name evidence="3" type="ORF">YP76_09825</name>
</gene>
<protein>
    <recommendedName>
        <fullName evidence="2">DUF1508 domain-containing protein</fullName>
    </recommendedName>
</protein>
<comment type="caution">
    <text evidence="3">The sequence shown here is derived from an EMBL/GenBank/DDBJ whole genome shotgun (WGS) entry which is preliminary data.</text>
</comment>
<proteinExistence type="predicted"/>
<dbReference type="InterPro" id="IPR010879">
    <property type="entry name" value="DUF1508"/>
</dbReference>
<evidence type="ECO:0000313" key="3">
    <source>
        <dbReference type="EMBL" id="KKW92228.1"/>
    </source>
</evidence>
<name>A0A0M3AQP8_9SPHN</name>
<organism evidence="3 4">
    <name type="scientific">Sphingobium chungbukense</name>
    <dbReference type="NCBI Taxonomy" id="56193"/>
    <lineage>
        <taxon>Bacteria</taxon>
        <taxon>Pseudomonadati</taxon>
        <taxon>Pseudomonadota</taxon>
        <taxon>Alphaproteobacteria</taxon>
        <taxon>Sphingomonadales</taxon>
        <taxon>Sphingomonadaceae</taxon>
        <taxon>Sphingobium</taxon>
    </lineage>
</organism>
<dbReference type="AlphaFoldDB" id="A0A0M3AQP8"/>